<comment type="caution">
    <text evidence="1">The sequence shown here is derived from an EMBL/GenBank/DDBJ whole genome shotgun (WGS) entry which is preliminary data.</text>
</comment>
<evidence type="ECO:0000313" key="1">
    <source>
        <dbReference type="EMBL" id="TWT29168.1"/>
    </source>
</evidence>
<reference evidence="1 2" key="1">
    <citation type="submission" date="2019-02" db="EMBL/GenBank/DDBJ databases">
        <title>Deep-cultivation of Planctomycetes and their phenomic and genomic characterization uncovers novel biology.</title>
        <authorList>
            <person name="Wiegand S."/>
            <person name="Jogler M."/>
            <person name="Boedeker C."/>
            <person name="Pinto D."/>
            <person name="Vollmers J."/>
            <person name="Rivas-Marin E."/>
            <person name="Kohn T."/>
            <person name="Peeters S.H."/>
            <person name="Heuer A."/>
            <person name="Rast P."/>
            <person name="Oberbeckmann S."/>
            <person name="Bunk B."/>
            <person name="Jeske O."/>
            <person name="Meyerdierks A."/>
            <person name="Storesund J.E."/>
            <person name="Kallscheuer N."/>
            <person name="Luecker S."/>
            <person name="Lage O.M."/>
            <person name="Pohl T."/>
            <person name="Merkel B.J."/>
            <person name="Hornburger P."/>
            <person name="Mueller R.-W."/>
            <person name="Bruemmer F."/>
            <person name="Labrenz M."/>
            <person name="Spormann A.M."/>
            <person name="Op Den Camp H."/>
            <person name="Overmann J."/>
            <person name="Amann R."/>
            <person name="Jetten M.S.M."/>
            <person name="Mascher T."/>
            <person name="Medema M.H."/>
            <person name="Devos D.P."/>
            <person name="Kaster A.-K."/>
            <person name="Ovreas L."/>
            <person name="Rohde M."/>
            <person name="Galperin M.Y."/>
            <person name="Jogler C."/>
        </authorList>
    </citation>
    <scope>NUCLEOTIDE SEQUENCE [LARGE SCALE GENOMIC DNA]</scope>
    <source>
        <strain evidence="1 2">KOR34</strain>
    </source>
</reference>
<evidence type="ECO:0000313" key="2">
    <source>
        <dbReference type="Proteomes" id="UP000316714"/>
    </source>
</evidence>
<proteinExistence type="predicted"/>
<gene>
    <name evidence="1" type="ORF">KOR34_53070</name>
</gene>
<accession>A0A5C5USW9</accession>
<dbReference type="RefSeq" id="WP_146569110.1">
    <property type="nucleotide sequence ID" value="NZ_SIHJ01000011.1"/>
</dbReference>
<dbReference type="AlphaFoldDB" id="A0A5C5USW9"/>
<sequence length="84" mass="9049">MKTQRRAKPQPAGVIEPATLYTLPEFKRAAGLGDTSIRNARLAGVVLKTLCVGRRKYVRGSDGIAYIENLAHLAAAATSPQEQD</sequence>
<organism evidence="1 2">
    <name type="scientific">Posidoniimonas corsicana</name>
    <dbReference type="NCBI Taxonomy" id="1938618"/>
    <lineage>
        <taxon>Bacteria</taxon>
        <taxon>Pseudomonadati</taxon>
        <taxon>Planctomycetota</taxon>
        <taxon>Planctomycetia</taxon>
        <taxon>Pirellulales</taxon>
        <taxon>Lacipirellulaceae</taxon>
        <taxon>Posidoniimonas</taxon>
    </lineage>
</organism>
<keyword evidence="2" id="KW-1185">Reference proteome</keyword>
<dbReference type="Proteomes" id="UP000316714">
    <property type="component" value="Unassembled WGS sequence"/>
</dbReference>
<dbReference type="EMBL" id="SIHJ01000011">
    <property type="protein sequence ID" value="TWT29168.1"/>
    <property type="molecule type" value="Genomic_DNA"/>
</dbReference>
<dbReference type="OrthoDB" id="290514at2"/>
<evidence type="ECO:0008006" key="3">
    <source>
        <dbReference type="Google" id="ProtNLM"/>
    </source>
</evidence>
<protein>
    <recommendedName>
        <fullName evidence="3">DNA-binding protein</fullName>
    </recommendedName>
</protein>
<name>A0A5C5USW9_9BACT</name>